<dbReference type="Proteomes" id="UP001220530">
    <property type="component" value="Chromosome"/>
</dbReference>
<dbReference type="InterPro" id="IPR038740">
    <property type="entry name" value="BioF2-like_GNAT_dom"/>
</dbReference>
<dbReference type="Pfam" id="PF13480">
    <property type="entry name" value="Acetyltransf_6"/>
    <property type="match status" value="1"/>
</dbReference>
<sequence>MSNITVTTDLASIEKAWRSFEMYAASTPFQTFEWLNAWYSVIGSVSNVTPAIVCGSNEDGSMAFILPLAVERLSGSRRLVFLGRDLSDYNAPLLAPDFDPGTSARDWWKRVHDTVQQASGCHHDLVFLDKMPERVGEQPNPLSALPTRLNPSHAYATGLNGDWDSFYAAKRSSHARRNDRRKFRHLQNEGVVSFRTASEHGEIRDTLDILFNQKARSFERMGVPDLFEKPGVAEFFRQIAIKAPDLIHVSRLEVGSACVAANLGLVAQNTYYSVLISHVDGPLSRHSPGTFHQHDLMRHAMARGCDVFDFTIGDEPFKRDWADAIYNLHDHLAAVTPLGVAVAIVTSARLQAKRFIKQTPRLWLWASRARAGLGSLLIYLKTGKPMPKKASKIDE</sequence>
<accession>A0ABY7YKA3</accession>
<keyword evidence="3" id="KW-1185">Reference proteome</keyword>
<feature type="domain" description="BioF2-like acetyltransferase" evidence="1">
    <location>
        <begin position="174"/>
        <end position="319"/>
    </location>
</feature>
<dbReference type="Gene3D" id="3.40.630.30">
    <property type="match status" value="1"/>
</dbReference>
<dbReference type="RefSeq" id="WP_282218140.1">
    <property type="nucleotide sequence ID" value="NZ_CP118246.1"/>
</dbReference>
<gene>
    <name evidence="2" type="ORF">PSQ19_13390</name>
</gene>
<dbReference type="InterPro" id="IPR016181">
    <property type="entry name" value="Acyl_CoA_acyltransferase"/>
</dbReference>
<reference evidence="2 3" key="1">
    <citation type="submission" date="2023-02" db="EMBL/GenBank/DDBJ databases">
        <title>Devosia algicola sp. nov., isolated from the phycosphere of marine algae.</title>
        <authorList>
            <person name="Kim J.M."/>
            <person name="Lee J.K."/>
            <person name="Choi B.J."/>
            <person name="Bayburt H."/>
            <person name="Jeon C.O."/>
        </authorList>
    </citation>
    <scope>NUCLEOTIDE SEQUENCE [LARGE SCALE GENOMIC DNA]</scope>
    <source>
        <strain evidence="2 3">G20-9</strain>
    </source>
</reference>
<protein>
    <submittedName>
        <fullName evidence="2">GNAT family N-acetyltransferase</fullName>
        <ecNumber evidence="2">2.3.1.-</ecNumber>
    </submittedName>
</protein>
<evidence type="ECO:0000259" key="1">
    <source>
        <dbReference type="Pfam" id="PF13480"/>
    </source>
</evidence>
<name>A0ABY7YKA3_9HYPH</name>
<dbReference type="GO" id="GO:0016746">
    <property type="term" value="F:acyltransferase activity"/>
    <property type="evidence" value="ECO:0007669"/>
    <property type="project" value="UniProtKB-KW"/>
</dbReference>
<dbReference type="SUPFAM" id="SSF55729">
    <property type="entry name" value="Acyl-CoA N-acyltransferases (Nat)"/>
    <property type="match status" value="1"/>
</dbReference>
<organism evidence="2 3">
    <name type="scientific">Devosia algicola</name>
    <dbReference type="NCBI Taxonomy" id="3026418"/>
    <lineage>
        <taxon>Bacteria</taxon>
        <taxon>Pseudomonadati</taxon>
        <taxon>Pseudomonadota</taxon>
        <taxon>Alphaproteobacteria</taxon>
        <taxon>Hyphomicrobiales</taxon>
        <taxon>Devosiaceae</taxon>
        <taxon>Devosia</taxon>
    </lineage>
</organism>
<keyword evidence="2" id="KW-0012">Acyltransferase</keyword>
<evidence type="ECO:0000313" key="2">
    <source>
        <dbReference type="EMBL" id="WDR01730.1"/>
    </source>
</evidence>
<proteinExistence type="predicted"/>
<keyword evidence="2" id="KW-0808">Transferase</keyword>
<dbReference type="EMBL" id="CP118246">
    <property type="protein sequence ID" value="WDR01730.1"/>
    <property type="molecule type" value="Genomic_DNA"/>
</dbReference>
<evidence type="ECO:0000313" key="3">
    <source>
        <dbReference type="Proteomes" id="UP001220530"/>
    </source>
</evidence>
<dbReference type="EC" id="2.3.1.-" evidence="2"/>